<name>A0A1J5PUU7_9ZZZZ</name>
<reference evidence="2" key="1">
    <citation type="submission" date="2016-10" db="EMBL/GenBank/DDBJ databases">
        <title>Sequence of Gallionella enrichment culture.</title>
        <authorList>
            <person name="Poehlein A."/>
            <person name="Muehling M."/>
            <person name="Daniel R."/>
        </authorList>
    </citation>
    <scope>NUCLEOTIDE SEQUENCE</scope>
</reference>
<evidence type="ECO:0000256" key="1">
    <source>
        <dbReference type="SAM" id="MobiDB-lite"/>
    </source>
</evidence>
<organism evidence="2">
    <name type="scientific">mine drainage metagenome</name>
    <dbReference type="NCBI Taxonomy" id="410659"/>
    <lineage>
        <taxon>unclassified sequences</taxon>
        <taxon>metagenomes</taxon>
        <taxon>ecological metagenomes</taxon>
    </lineage>
</organism>
<dbReference type="Pfam" id="PF09935">
    <property type="entry name" value="DUF2167"/>
    <property type="match status" value="1"/>
</dbReference>
<accession>A0A1J5PUU7</accession>
<protein>
    <submittedName>
        <fullName evidence="2">Uncharacterized protein</fullName>
    </submittedName>
</protein>
<feature type="region of interest" description="Disordered" evidence="1">
    <location>
        <begin position="86"/>
        <end position="107"/>
    </location>
</feature>
<dbReference type="EMBL" id="MLJW01003760">
    <property type="protein sequence ID" value="OIQ71372.1"/>
    <property type="molecule type" value="Genomic_DNA"/>
</dbReference>
<sequence>MQFLTQIWHNPKGYSILGMLLAAGQSPLGNSSWAIVIEYDDVGYISDAASTDYQSLLQTMKNATEAANAKRKADGFPAMHLIGWAEPPHVGPQGGSDNEFRCPDLAG</sequence>
<evidence type="ECO:0000313" key="2">
    <source>
        <dbReference type="EMBL" id="OIQ71372.1"/>
    </source>
</evidence>
<dbReference type="InterPro" id="IPR018682">
    <property type="entry name" value="DUF2167_membr"/>
</dbReference>
<proteinExistence type="predicted"/>
<comment type="caution">
    <text evidence="2">The sequence shown here is derived from an EMBL/GenBank/DDBJ whole genome shotgun (WGS) entry which is preliminary data.</text>
</comment>
<gene>
    <name evidence="2" type="ORF">GALL_470140</name>
</gene>
<feature type="compositionally biased region" description="Basic and acidic residues" evidence="1">
    <location>
        <begin position="98"/>
        <end position="107"/>
    </location>
</feature>
<dbReference type="AlphaFoldDB" id="A0A1J5PUU7"/>